<accession>A0ABU7FWE4</accession>
<evidence type="ECO:0000313" key="2">
    <source>
        <dbReference type="EMBL" id="MED7828359.1"/>
    </source>
</evidence>
<dbReference type="SUPFAM" id="SSF46689">
    <property type="entry name" value="Homeodomain-like"/>
    <property type="match status" value="1"/>
</dbReference>
<dbReference type="EMBL" id="JAYWVC010000365">
    <property type="protein sequence ID" value="MED7828359.1"/>
    <property type="molecule type" value="Genomic_DNA"/>
</dbReference>
<dbReference type="Proteomes" id="UP001333996">
    <property type="component" value="Unassembled WGS sequence"/>
</dbReference>
<evidence type="ECO:0000259" key="1">
    <source>
        <dbReference type="Pfam" id="PF06056"/>
    </source>
</evidence>
<sequence>MSSPHPPTVRNQALQLLFQGRSVKDVAVQLGLPQQTVYRWHRTCISQSELMQAHARIERLEGEIAACRHLIDLMKEVVPPKDATR</sequence>
<name>A0ABU7FWE4_9ACTN</name>
<organism evidence="2 3">
    <name type="scientific">Streptomyces chiangmaiensis</name>
    <dbReference type="NCBI Taxonomy" id="766497"/>
    <lineage>
        <taxon>Bacteria</taxon>
        <taxon>Bacillati</taxon>
        <taxon>Actinomycetota</taxon>
        <taxon>Actinomycetes</taxon>
        <taxon>Kitasatosporales</taxon>
        <taxon>Streptomycetaceae</taxon>
        <taxon>Streptomyces</taxon>
    </lineage>
</organism>
<comment type="caution">
    <text evidence="2">The sequence shown here is derived from an EMBL/GenBank/DDBJ whole genome shotgun (WGS) entry which is preliminary data.</text>
</comment>
<dbReference type="InterPro" id="IPR009057">
    <property type="entry name" value="Homeodomain-like_sf"/>
</dbReference>
<proteinExistence type="predicted"/>
<gene>
    <name evidence="2" type="ORF">VXC91_42490</name>
</gene>
<feature type="domain" description="Terminase ATPase subunit N-terminal" evidence="1">
    <location>
        <begin position="9"/>
        <end position="42"/>
    </location>
</feature>
<evidence type="ECO:0000313" key="3">
    <source>
        <dbReference type="Proteomes" id="UP001333996"/>
    </source>
</evidence>
<keyword evidence="3" id="KW-1185">Reference proteome</keyword>
<dbReference type="RefSeq" id="WP_329512704.1">
    <property type="nucleotide sequence ID" value="NZ_BAAAYZ010000038.1"/>
</dbReference>
<dbReference type="Pfam" id="PF06056">
    <property type="entry name" value="Terminase_5"/>
    <property type="match status" value="1"/>
</dbReference>
<protein>
    <submittedName>
        <fullName evidence="2">Helix-turn-helix domain-containing protein</fullName>
    </submittedName>
</protein>
<dbReference type="Gene3D" id="1.10.10.60">
    <property type="entry name" value="Homeodomain-like"/>
    <property type="match status" value="1"/>
</dbReference>
<reference evidence="2" key="1">
    <citation type="submission" date="2024-01" db="EMBL/GenBank/DDBJ databases">
        <title>First draft genome sequence data of TA4-1, the type strain of Gram-positive actinobacterium Streptomyces chiangmaiensis.</title>
        <authorList>
            <person name="Yasawong M."/>
            <person name="Nantapong N."/>
        </authorList>
    </citation>
    <scope>NUCLEOTIDE SEQUENCE</scope>
    <source>
        <strain evidence="2">TA4-1</strain>
    </source>
</reference>
<dbReference type="InterPro" id="IPR010332">
    <property type="entry name" value="ATPase_terminase-su_N"/>
</dbReference>